<dbReference type="EMBL" id="NBTZ01000013">
    <property type="protein sequence ID" value="OTP79263.1"/>
    <property type="molecule type" value="Genomic_DNA"/>
</dbReference>
<reference evidence="1 3" key="1">
    <citation type="submission" date="2017-03" db="EMBL/GenBank/DDBJ databases">
        <title>Genome analysis of strain PAMC 26510.</title>
        <authorList>
            <person name="Oh H.-M."/>
            <person name="Yang J.-A."/>
        </authorList>
    </citation>
    <scope>NUCLEOTIDE SEQUENCE [LARGE SCALE GENOMIC DNA]</scope>
    <source>
        <strain evidence="1 3">PAMC 26510</strain>
    </source>
</reference>
<dbReference type="AlphaFoldDB" id="A0A242MGG1"/>
<sequence>MPWLERVNLGQLALRLARHDLFKAKVVIRQAHVQALFTGDMSLNLSSSMVQRVLAICSDAIAQRQ</sequence>
<dbReference type="Proteomes" id="UP000195221">
    <property type="component" value="Unassembled WGS sequence"/>
</dbReference>
<dbReference type="Proteomes" id="UP000194546">
    <property type="component" value="Unassembled WGS sequence"/>
</dbReference>
<evidence type="ECO:0000313" key="3">
    <source>
        <dbReference type="Proteomes" id="UP000194546"/>
    </source>
</evidence>
<accession>A0A242MGG1</accession>
<organism evidence="1 3">
    <name type="scientific">Caballeronia sordidicola</name>
    <name type="common">Burkholderia sordidicola</name>
    <dbReference type="NCBI Taxonomy" id="196367"/>
    <lineage>
        <taxon>Bacteria</taxon>
        <taxon>Pseudomonadati</taxon>
        <taxon>Pseudomonadota</taxon>
        <taxon>Betaproteobacteria</taxon>
        <taxon>Burkholderiales</taxon>
        <taxon>Burkholderiaceae</taxon>
        <taxon>Caballeronia</taxon>
    </lineage>
</organism>
<dbReference type="EMBL" id="NBTY01000142">
    <property type="protein sequence ID" value="OTP70309.1"/>
    <property type="molecule type" value="Genomic_DNA"/>
</dbReference>
<evidence type="ECO:0000313" key="2">
    <source>
        <dbReference type="EMBL" id="OTP79263.1"/>
    </source>
</evidence>
<proteinExistence type="predicted"/>
<reference evidence="2 4" key="2">
    <citation type="submission" date="2017-03" db="EMBL/GenBank/DDBJ databases">
        <title>Genome analysis of strain PAMC 26577.</title>
        <authorList>
            <person name="Oh H.-M."/>
            <person name="Yang J.-A."/>
        </authorList>
    </citation>
    <scope>NUCLEOTIDE SEQUENCE [LARGE SCALE GENOMIC DNA]</scope>
    <source>
        <strain evidence="2 4">PAMC 26577</strain>
    </source>
</reference>
<protein>
    <submittedName>
        <fullName evidence="1">Uncharacterized protein</fullName>
    </submittedName>
</protein>
<evidence type="ECO:0000313" key="4">
    <source>
        <dbReference type="Proteomes" id="UP000195221"/>
    </source>
</evidence>
<evidence type="ECO:0000313" key="1">
    <source>
        <dbReference type="EMBL" id="OTP70309.1"/>
    </source>
</evidence>
<name>A0A242MGG1_CABSO</name>
<comment type="caution">
    <text evidence="1">The sequence shown here is derived from an EMBL/GenBank/DDBJ whole genome shotgun (WGS) entry which is preliminary data.</text>
</comment>
<gene>
    <name evidence="1" type="ORF">PAMC26510_25770</name>
    <name evidence="2" type="ORF">PAMC26577_02145</name>
</gene>